<feature type="domain" description="OTU" evidence="8">
    <location>
        <begin position="269"/>
        <end position="406"/>
    </location>
</feature>
<dbReference type="FunFam" id="3.90.70.80:FF:000003">
    <property type="entry name" value="OTU domain-containing protein 6B"/>
    <property type="match status" value="1"/>
</dbReference>
<dbReference type="SUPFAM" id="SSF54001">
    <property type="entry name" value="Cysteine proteinases"/>
    <property type="match status" value="1"/>
</dbReference>
<dbReference type="PROSITE" id="PS50802">
    <property type="entry name" value="OTU"/>
    <property type="match status" value="1"/>
</dbReference>
<sequence length="420" mass="47824">MTRPGRPLSHCSLPWRDNGNEKTDSSALRPGEVSHEIRTDRPTPSSSHTFFQLASLWRVAGSENDVSTLKRTSSCTVYPTRCRVSISSVEQFSNMDEEEETSAEIKLLQKHKKERKELQAIQLQNPRLTIRVTVLFILTAETQKLKHAVSKGDKKKRKEVMAKIAKMEEDQAEKHKLELEQLNQEADNVADNVNATHLDDNTVDVPTDGPAQMEDTGQKRSKAQKRRERKAAKEREREERIKNQDIENLTGARHVETQKLKAMLSERGLAIYDIPSDGNCLYAAVADQLSRYSVKTTVESLRVQAANYMRQHQDDLLPFLSKQDTGEPYTPDEYLEYCDRVEHTSEWGGQLELQALSTVLEHPIEVVQADAPPIMIGEDHLREKLILSYHHHMYGLGEHYNSVVDKSLLPVEDDDDDGFS</sequence>
<dbReference type="EMBL" id="JAODUP010000469">
    <property type="protein sequence ID" value="KAK2149065.1"/>
    <property type="molecule type" value="Genomic_DNA"/>
</dbReference>
<dbReference type="CDD" id="cd22761">
    <property type="entry name" value="OTU_OTUD6"/>
    <property type="match status" value="1"/>
</dbReference>
<dbReference type="Pfam" id="PF02338">
    <property type="entry name" value="OTU"/>
    <property type="match status" value="1"/>
</dbReference>
<dbReference type="GO" id="GO:0016579">
    <property type="term" value="P:protein deubiquitination"/>
    <property type="evidence" value="ECO:0007669"/>
    <property type="project" value="TreeGrafter"/>
</dbReference>
<feature type="compositionally biased region" description="Basic and acidic residues" evidence="7">
    <location>
        <begin position="32"/>
        <end position="41"/>
    </location>
</feature>
<keyword evidence="3" id="KW-0645">Protease</keyword>
<dbReference type="PANTHER" id="PTHR12419:SF10">
    <property type="entry name" value="DEUBIQUITINASE OTUD6B"/>
    <property type="match status" value="1"/>
</dbReference>
<reference evidence="9" key="1">
    <citation type="journal article" date="2023" name="Mol. Biol. Evol.">
        <title>Third-Generation Sequencing Reveals the Adaptive Role of the Epigenome in Three Deep-Sea Polychaetes.</title>
        <authorList>
            <person name="Perez M."/>
            <person name="Aroh O."/>
            <person name="Sun Y."/>
            <person name="Lan Y."/>
            <person name="Juniper S.K."/>
            <person name="Young C.R."/>
            <person name="Angers B."/>
            <person name="Qian P.Y."/>
        </authorList>
    </citation>
    <scope>NUCLEOTIDE SEQUENCE</scope>
    <source>
        <strain evidence="9">P08H-3</strain>
    </source>
</reference>
<dbReference type="AlphaFoldDB" id="A0AAD9MXH7"/>
<evidence type="ECO:0000256" key="2">
    <source>
        <dbReference type="ARBA" id="ARBA00012759"/>
    </source>
</evidence>
<dbReference type="EC" id="3.4.19.12" evidence="2"/>
<evidence type="ECO:0000256" key="7">
    <source>
        <dbReference type="SAM" id="MobiDB-lite"/>
    </source>
</evidence>
<keyword evidence="6" id="KW-0788">Thiol protease</keyword>
<evidence type="ECO:0000259" key="8">
    <source>
        <dbReference type="PROSITE" id="PS50802"/>
    </source>
</evidence>
<evidence type="ECO:0000256" key="5">
    <source>
        <dbReference type="ARBA" id="ARBA00022801"/>
    </source>
</evidence>
<dbReference type="PANTHER" id="PTHR12419">
    <property type="entry name" value="OTU DOMAIN CONTAINING PROTEIN"/>
    <property type="match status" value="1"/>
</dbReference>
<dbReference type="InterPro" id="IPR003323">
    <property type="entry name" value="OTU_dom"/>
</dbReference>
<proteinExistence type="predicted"/>
<evidence type="ECO:0000256" key="4">
    <source>
        <dbReference type="ARBA" id="ARBA00022786"/>
    </source>
</evidence>
<evidence type="ECO:0000256" key="1">
    <source>
        <dbReference type="ARBA" id="ARBA00000707"/>
    </source>
</evidence>
<protein>
    <recommendedName>
        <fullName evidence="2">ubiquitinyl hydrolase 1</fullName>
        <ecNumber evidence="2">3.4.19.12</ecNumber>
    </recommendedName>
</protein>
<evidence type="ECO:0000256" key="6">
    <source>
        <dbReference type="ARBA" id="ARBA00022807"/>
    </source>
</evidence>
<evidence type="ECO:0000313" key="9">
    <source>
        <dbReference type="EMBL" id="KAK2149065.1"/>
    </source>
</evidence>
<comment type="catalytic activity">
    <reaction evidence="1">
        <text>Thiol-dependent hydrolysis of ester, thioester, amide, peptide and isopeptide bonds formed by the C-terminal Gly of ubiquitin (a 76-residue protein attached to proteins as an intracellular targeting signal).</text>
        <dbReference type="EC" id="3.4.19.12"/>
    </reaction>
</comment>
<keyword evidence="5" id="KW-0378">Hydrolase</keyword>
<gene>
    <name evidence="9" type="ORF">LSH36_469g01050</name>
</gene>
<keyword evidence="10" id="KW-1185">Reference proteome</keyword>
<evidence type="ECO:0000313" key="10">
    <source>
        <dbReference type="Proteomes" id="UP001208570"/>
    </source>
</evidence>
<accession>A0AAD9MXH7</accession>
<feature type="region of interest" description="Disordered" evidence="7">
    <location>
        <begin position="1"/>
        <end position="46"/>
    </location>
</feature>
<comment type="caution">
    <text evidence="9">The sequence shown here is derived from an EMBL/GenBank/DDBJ whole genome shotgun (WGS) entry which is preliminary data.</text>
</comment>
<feature type="region of interest" description="Disordered" evidence="7">
    <location>
        <begin position="198"/>
        <end position="245"/>
    </location>
</feature>
<dbReference type="Proteomes" id="UP001208570">
    <property type="component" value="Unassembled WGS sequence"/>
</dbReference>
<dbReference type="Gene3D" id="3.90.70.80">
    <property type="match status" value="1"/>
</dbReference>
<dbReference type="InterPro" id="IPR038765">
    <property type="entry name" value="Papain-like_cys_pep_sf"/>
</dbReference>
<organism evidence="9 10">
    <name type="scientific">Paralvinella palmiformis</name>
    <dbReference type="NCBI Taxonomy" id="53620"/>
    <lineage>
        <taxon>Eukaryota</taxon>
        <taxon>Metazoa</taxon>
        <taxon>Spiralia</taxon>
        <taxon>Lophotrochozoa</taxon>
        <taxon>Annelida</taxon>
        <taxon>Polychaeta</taxon>
        <taxon>Sedentaria</taxon>
        <taxon>Canalipalpata</taxon>
        <taxon>Terebellida</taxon>
        <taxon>Terebelliformia</taxon>
        <taxon>Alvinellidae</taxon>
        <taxon>Paralvinella</taxon>
    </lineage>
</organism>
<feature type="compositionally biased region" description="Basic and acidic residues" evidence="7">
    <location>
        <begin position="231"/>
        <end position="245"/>
    </location>
</feature>
<dbReference type="GO" id="GO:0006508">
    <property type="term" value="P:proteolysis"/>
    <property type="evidence" value="ECO:0007669"/>
    <property type="project" value="UniProtKB-KW"/>
</dbReference>
<feature type="compositionally biased region" description="Basic residues" evidence="7">
    <location>
        <begin position="219"/>
        <end position="230"/>
    </location>
</feature>
<dbReference type="InterPro" id="IPR050704">
    <property type="entry name" value="Peptidase_C85-like"/>
</dbReference>
<dbReference type="InterPro" id="IPR049772">
    <property type="entry name" value="OTU_OTUD6"/>
</dbReference>
<name>A0AAD9MXH7_9ANNE</name>
<dbReference type="GO" id="GO:0004843">
    <property type="term" value="F:cysteine-type deubiquitinase activity"/>
    <property type="evidence" value="ECO:0007669"/>
    <property type="project" value="UniProtKB-EC"/>
</dbReference>
<evidence type="ECO:0000256" key="3">
    <source>
        <dbReference type="ARBA" id="ARBA00022670"/>
    </source>
</evidence>
<keyword evidence="4" id="KW-0833">Ubl conjugation pathway</keyword>